<keyword evidence="2" id="KW-1185">Reference proteome</keyword>
<dbReference type="Gene3D" id="3.30.470.20">
    <property type="entry name" value="ATP-grasp fold, B domain"/>
    <property type="match status" value="1"/>
</dbReference>
<reference evidence="2" key="1">
    <citation type="journal article" date="2019" name="Int. J. Syst. Evol. Microbiol.">
        <title>The Global Catalogue of Microorganisms (GCM) 10K type strain sequencing project: providing services to taxonomists for standard genome sequencing and annotation.</title>
        <authorList>
            <consortium name="The Broad Institute Genomics Platform"/>
            <consortium name="The Broad Institute Genome Sequencing Center for Infectious Disease"/>
            <person name="Wu L."/>
            <person name="Ma J."/>
        </authorList>
    </citation>
    <scope>NUCLEOTIDE SEQUENCE [LARGE SCALE GENOMIC DNA]</scope>
    <source>
        <strain evidence="2">JCM 9933</strain>
    </source>
</reference>
<organism evidence="1 2">
    <name type="scientific">Craurococcus roseus</name>
    <dbReference type="NCBI Taxonomy" id="77585"/>
    <lineage>
        <taxon>Bacteria</taxon>
        <taxon>Pseudomonadati</taxon>
        <taxon>Pseudomonadota</taxon>
        <taxon>Alphaproteobacteria</taxon>
        <taxon>Acetobacterales</taxon>
        <taxon>Acetobacteraceae</taxon>
        <taxon>Craurococcus</taxon>
    </lineage>
</organism>
<dbReference type="RefSeq" id="WP_343894947.1">
    <property type="nucleotide sequence ID" value="NZ_BAAAFZ010000021.1"/>
</dbReference>
<evidence type="ECO:0000313" key="1">
    <source>
        <dbReference type="EMBL" id="GAA0580354.1"/>
    </source>
</evidence>
<name>A0ABP3Q0G7_9PROT</name>
<proteinExistence type="predicted"/>
<dbReference type="EMBL" id="BAAAFZ010000021">
    <property type="protein sequence ID" value="GAA0580354.1"/>
    <property type="molecule type" value="Genomic_DNA"/>
</dbReference>
<sequence length="288" mass="30840">MAGGDADPNLSRLLRCLAVRGVDHLALLAGAGGSPRLAWRLADDSLWIGGVVAKPTAVFLRHDVFAHMADGRAESRARAGRWYQAVLSWALAHEEVAFPNRAYGARQATKPHILRLAARSGLAVPETLVTNDTEAFGPEEAAGWIAKPVNGGEHTRPLDDALADAEWRRRAGAEPTIVQRRLVGPELRVYRVGERWFAFALRSGALDYRTDARVEVAVVPAPAPLTAPLGRLMDGLGLDFGAADFKTCPDTGRHLFLEVNSAPMFAGFDRVAGGALCGAIVDWLAAPA</sequence>
<dbReference type="SUPFAM" id="SSF56059">
    <property type="entry name" value="Glutathione synthetase ATP-binding domain-like"/>
    <property type="match status" value="1"/>
</dbReference>
<dbReference type="Proteomes" id="UP001501588">
    <property type="component" value="Unassembled WGS sequence"/>
</dbReference>
<evidence type="ECO:0008006" key="3">
    <source>
        <dbReference type="Google" id="ProtNLM"/>
    </source>
</evidence>
<protein>
    <recommendedName>
        <fullName evidence="3">ATP-grasp domain-containing protein</fullName>
    </recommendedName>
</protein>
<evidence type="ECO:0000313" key="2">
    <source>
        <dbReference type="Proteomes" id="UP001501588"/>
    </source>
</evidence>
<accession>A0ABP3Q0G7</accession>
<gene>
    <name evidence="1" type="ORF">GCM10009416_18410</name>
</gene>
<comment type="caution">
    <text evidence="1">The sequence shown here is derived from an EMBL/GenBank/DDBJ whole genome shotgun (WGS) entry which is preliminary data.</text>
</comment>